<dbReference type="EMBL" id="CP002546">
    <property type="protein sequence ID" value="ADY58812.1"/>
    <property type="molecule type" value="Genomic_DNA"/>
</dbReference>
<dbReference type="Pfam" id="PF13443">
    <property type="entry name" value="HTH_26"/>
    <property type="match status" value="1"/>
</dbReference>
<dbReference type="GO" id="GO:0003677">
    <property type="term" value="F:DNA binding"/>
    <property type="evidence" value="ECO:0007669"/>
    <property type="project" value="InterPro"/>
</dbReference>
<dbReference type="PROSITE" id="PS50943">
    <property type="entry name" value="HTH_CROC1"/>
    <property type="match status" value="1"/>
</dbReference>
<dbReference type="Proteomes" id="UP000006860">
    <property type="component" value="Chromosome"/>
</dbReference>
<dbReference type="SMART" id="SM00530">
    <property type="entry name" value="HTH_XRE"/>
    <property type="match status" value="1"/>
</dbReference>
<evidence type="ECO:0000259" key="1">
    <source>
        <dbReference type="PROSITE" id="PS50943"/>
    </source>
</evidence>
<dbReference type="AlphaFoldDB" id="F0SLS1"/>
<name>F0SLS1_RUBBR</name>
<dbReference type="CDD" id="cd00093">
    <property type="entry name" value="HTH_XRE"/>
    <property type="match status" value="1"/>
</dbReference>
<evidence type="ECO:0000313" key="2">
    <source>
        <dbReference type="EMBL" id="ADY58812.1"/>
    </source>
</evidence>
<proteinExistence type="predicted"/>
<dbReference type="KEGG" id="pbs:Plabr_1197"/>
<dbReference type="HOGENOM" id="CLU_1229138_0_0_0"/>
<keyword evidence="3" id="KW-1185">Reference proteome</keyword>
<sequence>MTFVHFSVISLSEAYIGGPEAGNRGMLLNKIEQDDTERSINWQRLQDFCLRRGWDLGQLAKEAGVSRTTLYHWQTQKTIRPRLSTVFKLAAALQVQPRELTDAVDDAVVEETPAASPPLAWSGLLSSSAAFDRQTNPYVEELSGRQPELFADWTSHDWDELFSTFGVGGELNEQGVLEQVAAINERKTVLYELQVVLETHLADAARRIVHSLYESVQAGDGEGPA</sequence>
<accession>F0SLS1</accession>
<reference evidence="3" key="1">
    <citation type="submission" date="2011-02" db="EMBL/GenBank/DDBJ databases">
        <title>The complete genome of Planctomyces brasiliensis DSM 5305.</title>
        <authorList>
            <person name="Lucas S."/>
            <person name="Copeland A."/>
            <person name="Lapidus A."/>
            <person name="Bruce D."/>
            <person name="Goodwin L."/>
            <person name="Pitluck S."/>
            <person name="Kyrpides N."/>
            <person name="Mavromatis K."/>
            <person name="Pagani I."/>
            <person name="Ivanova N."/>
            <person name="Ovchinnikova G."/>
            <person name="Lu M."/>
            <person name="Detter J.C."/>
            <person name="Han C."/>
            <person name="Land M."/>
            <person name="Hauser L."/>
            <person name="Markowitz V."/>
            <person name="Cheng J.-F."/>
            <person name="Hugenholtz P."/>
            <person name="Woyke T."/>
            <person name="Wu D."/>
            <person name="Tindall B."/>
            <person name="Pomrenke H.G."/>
            <person name="Brambilla E."/>
            <person name="Klenk H.-P."/>
            <person name="Eisen J.A."/>
        </authorList>
    </citation>
    <scope>NUCLEOTIDE SEQUENCE [LARGE SCALE GENOMIC DNA]</scope>
    <source>
        <strain evidence="3">ATCC 49424 / DSM 5305 / JCM 21570 / NBRC 103401 / IFAM 1448</strain>
    </source>
</reference>
<dbReference type="eggNOG" id="COG1396">
    <property type="taxonomic scope" value="Bacteria"/>
</dbReference>
<gene>
    <name evidence="2" type="ordered locus">Plabr_1197</name>
</gene>
<organism evidence="2 3">
    <name type="scientific">Rubinisphaera brasiliensis (strain ATCC 49424 / DSM 5305 / JCM 21570 / IAM 15109 / NBRC 103401 / IFAM 1448)</name>
    <name type="common">Planctomyces brasiliensis</name>
    <dbReference type="NCBI Taxonomy" id="756272"/>
    <lineage>
        <taxon>Bacteria</taxon>
        <taxon>Pseudomonadati</taxon>
        <taxon>Planctomycetota</taxon>
        <taxon>Planctomycetia</taxon>
        <taxon>Planctomycetales</taxon>
        <taxon>Planctomycetaceae</taxon>
        <taxon>Rubinisphaera</taxon>
    </lineage>
</organism>
<protein>
    <submittedName>
        <fullName evidence="2">Helix-turn-helix domain protein</fullName>
    </submittedName>
</protein>
<dbReference type="InterPro" id="IPR001387">
    <property type="entry name" value="Cro/C1-type_HTH"/>
</dbReference>
<evidence type="ECO:0000313" key="3">
    <source>
        <dbReference type="Proteomes" id="UP000006860"/>
    </source>
</evidence>
<dbReference type="Gene3D" id="1.10.260.40">
    <property type="entry name" value="lambda repressor-like DNA-binding domains"/>
    <property type="match status" value="1"/>
</dbReference>
<dbReference type="STRING" id="756272.Plabr_1197"/>
<dbReference type="InterPro" id="IPR010982">
    <property type="entry name" value="Lambda_DNA-bd_dom_sf"/>
</dbReference>
<feature type="domain" description="HTH cro/C1-type" evidence="1">
    <location>
        <begin position="45"/>
        <end position="100"/>
    </location>
</feature>
<dbReference type="SUPFAM" id="SSF47413">
    <property type="entry name" value="lambda repressor-like DNA-binding domains"/>
    <property type="match status" value="1"/>
</dbReference>